<feature type="region of interest" description="Disordered" evidence="1">
    <location>
        <begin position="199"/>
        <end position="255"/>
    </location>
</feature>
<feature type="region of interest" description="Disordered" evidence="1">
    <location>
        <begin position="68"/>
        <end position="92"/>
    </location>
</feature>
<feature type="compositionally biased region" description="Polar residues" evidence="1">
    <location>
        <begin position="15"/>
        <end position="38"/>
    </location>
</feature>
<protein>
    <submittedName>
        <fullName evidence="2">Uncharacterized protein</fullName>
    </submittedName>
</protein>
<gene>
    <name evidence="2" type="ORF">V5O48_011352</name>
</gene>
<feature type="compositionally biased region" description="Polar residues" evidence="1">
    <location>
        <begin position="225"/>
        <end position="235"/>
    </location>
</feature>
<dbReference type="PANTHER" id="PTHR38698">
    <property type="entry name" value="EXPRESSED PROTEIN"/>
    <property type="match status" value="1"/>
</dbReference>
<keyword evidence="3" id="KW-1185">Reference proteome</keyword>
<dbReference type="PANTHER" id="PTHR38698:SF1">
    <property type="entry name" value="FUNGAL PROTEIN"/>
    <property type="match status" value="1"/>
</dbReference>
<dbReference type="InterPro" id="IPR031355">
    <property type="entry name" value="YBL010C/LAA2-like"/>
</dbReference>
<accession>A0ABR3F635</accession>
<sequence length="344" mass="37562">MDDDLTFGASVWGSAETTNPLGTTSTPSHVVSDQTLTSAPDDFDDFDDFGAPAETSQIAMEDDDFGDFGDADDTTAPADFTQSTGFAQIPVAGPSRMGWEPLRLDPFPGREELAEQISEILEPVWSSYPVSHYTTKEGIRDVEGVNQILVTNESRDVYNMLVQSPPPTKPSNWIRSRIRRQHLIALGIPVNLDEVLPQASGKPLPPLQITTRPMSAPPGPRNGRPSLSTPASQNNSRPGSPRSARPSQFGPKPQLDDTKIKQLLELDPDNLKLQPLPTIERHLSHVRMQMAQTNALLTHLLQVRDSLQQDSETYNGLIAELIGEAQKNKAGKGRNAVRKGSGMV</sequence>
<comment type="caution">
    <text evidence="2">The sequence shown here is derived from an EMBL/GenBank/DDBJ whole genome shotgun (WGS) entry which is preliminary data.</text>
</comment>
<dbReference type="Proteomes" id="UP001465976">
    <property type="component" value="Unassembled WGS sequence"/>
</dbReference>
<evidence type="ECO:0000313" key="3">
    <source>
        <dbReference type="Proteomes" id="UP001465976"/>
    </source>
</evidence>
<feature type="compositionally biased region" description="Low complexity" evidence="1">
    <location>
        <begin position="236"/>
        <end position="247"/>
    </location>
</feature>
<reference evidence="2 3" key="1">
    <citation type="submission" date="2024-02" db="EMBL/GenBank/DDBJ databases">
        <title>A draft genome for the cacao thread blight pathogen Marasmius crinis-equi.</title>
        <authorList>
            <person name="Cohen S.P."/>
            <person name="Baruah I.K."/>
            <person name="Amoako-Attah I."/>
            <person name="Bukari Y."/>
            <person name="Meinhardt L.W."/>
            <person name="Bailey B.A."/>
        </authorList>
    </citation>
    <scope>NUCLEOTIDE SEQUENCE [LARGE SCALE GENOMIC DNA]</scope>
    <source>
        <strain evidence="2 3">GH-76</strain>
    </source>
</reference>
<proteinExistence type="predicted"/>
<name>A0ABR3F635_9AGAR</name>
<evidence type="ECO:0000256" key="1">
    <source>
        <dbReference type="SAM" id="MobiDB-lite"/>
    </source>
</evidence>
<dbReference type="Pfam" id="PF17104">
    <property type="entry name" value="YBL010C_LAA2"/>
    <property type="match status" value="1"/>
</dbReference>
<feature type="region of interest" description="Disordered" evidence="1">
    <location>
        <begin position="1"/>
        <end position="50"/>
    </location>
</feature>
<organism evidence="2 3">
    <name type="scientific">Marasmius crinis-equi</name>
    <dbReference type="NCBI Taxonomy" id="585013"/>
    <lineage>
        <taxon>Eukaryota</taxon>
        <taxon>Fungi</taxon>
        <taxon>Dikarya</taxon>
        <taxon>Basidiomycota</taxon>
        <taxon>Agaricomycotina</taxon>
        <taxon>Agaricomycetes</taxon>
        <taxon>Agaricomycetidae</taxon>
        <taxon>Agaricales</taxon>
        <taxon>Marasmiineae</taxon>
        <taxon>Marasmiaceae</taxon>
        <taxon>Marasmius</taxon>
    </lineage>
</organism>
<evidence type="ECO:0000313" key="2">
    <source>
        <dbReference type="EMBL" id="KAL0570604.1"/>
    </source>
</evidence>
<dbReference type="EMBL" id="JBAHYK010000903">
    <property type="protein sequence ID" value="KAL0570604.1"/>
    <property type="molecule type" value="Genomic_DNA"/>
</dbReference>